<organism evidence="1 2">
    <name type="scientific">Clunio marinus</name>
    <dbReference type="NCBI Taxonomy" id="568069"/>
    <lineage>
        <taxon>Eukaryota</taxon>
        <taxon>Metazoa</taxon>
        <taxon>Ecdysozoa</taxon>
        <taxon>Arthropoda</taxon>
        <taxon>Hexapoda</taxon>
        <taxon>Insecta</taxon>
        <taxon>Pterygota</taxon>
        <taxon>Neoptera</taxon>
        <taxon>Endopterygota</taxon>
        <taxon>Diptera</taxon>
        <taxon>Nematocera</taxon>
        <taxon>Chironomoidea</taxon>
        <taxon>Chironomidae</taxon>
        <taxon>Clunio</taxon>
    </lineage>
</organism>
<evidence type="ECO:0000313" key="2">
    <source>
        <dbReference type="Proteomes" id="UP000183832"/>
    </source>
</evidence>
<keyword evidence="2" id="KW-1185">Reference proteome</keyword>
<proteinExistence type="predicted"/>
<dbReference type="AlphaFoldDB" id="A0A1J1J2J7"/>
<accession>A0A1J1J2J7</accession>
<protein>
    <submittedName>
        <fullName evidence="1">CLUMA_CG019171, isoform A</fullName>
    </submittedName>
</protein>
<gene>
    <name evidence="1" type="ORF">CLUMA_CG019171</name>
</gene>
<dbReference type="EMBL" id="CVRI01000066">
    <property type="protein sequence ID" value="CRL06186.1"/>
    <property type="molecule type" value="Genomic_DNA"/>
</dbReference>
<sequence length="101" mass="11832">MLPATQIKINSVIRGGEVINEVELILKHKKFLKYHFPKCDDKHCSRPCLSVALSLDYKQLIKKEKSLRTREETCLHNSKYNKNRINQQKHLATLQDLSLCR</sequence>
<reference evidence="1 2" key="1">
    <citation type="submission" date="2015-04" db="EMBL/GenBank/DDBJ databases">
        <authorList>
            <person name="Syromyatnikov M.Y."/>
            <person name="Popov V.N."/>
        </authorList>
    </citation>
    <scope>NUCLEOTIDE SEQUENCE [LARGE SCALE GENOMIC DNA]</scope>
</reference>
<name>A0A1J1J2J7_9DIPT</name>
<dbReference type="Proteomes" id="UP000183832">
    <property type="component" value="Unassembled WGS sequence"/>
</dbReference>
<evidence type="ECO:0000313" key="1">
    <source>
        <dbReference type="EMBL" id="CRL06186.1"/>
    </source>
</evidence>